<evidence type="ECO:0000313" key="2">
    <source>
        <dbReference type="Proteomes" id="UP000516349"/>
    </source>
</evidence>
<protein>
    <submittedName>
        <fullName evidence="1">Uncharacterized protein</fullName>
    </submittedName>
</protein>
<reference evidence="1 2" key="1">
    <citation type="submission" date="2020-08" db="EMBL/GenBank/DDBJ databases">
        <title>Complete genome sequence of Entomobacter blattae G55GP.</title>
        <authorList>
            <person name="Poehlein A."/>
            <person name="Guzman J."/>
            <person name="Daniel R."/>
            <person name="Vilcinskas A."/>
        </authorList>
    </citation>
    <scope>NUCLEOTIDE SEQUENCE [LARGE SCALE GENOMIC DNA]</scope>
    <source>
        <strain evidence="1 2">G55GP</strain>
    </source>
</reference>
<sequence length="63" mass="7318">MDTIVNFLNSQPIVALDHAIIITYFSMKTIKTVIWFIKGEPRKQATFNTIVIDERNTSKNYQV</sequence>
<dbReference type="AlphaFoldDB" id="A0A7H1NRP7"/>
<accession>A0A7H1NRP7</accession>
<organism evidence="1 2">
    <name type="scientific">Entomobacter blattae</name>
    <dbReference type="NCBI Taxonomy" id="2762277"/>
    <lineage>
        <taxon>Bacteria</taxon>
        <taxon>Pseudomonadati</taxon>
        <taxon>Pseudomonadota</taxon>
        <taxon>Alphaproteobacteria</taxon>
        <taxon>Acetobacterales</taxon>
        <taxon>Acetobacteraceae</taxon>
        <taxon>Entomobacter</taxon>
    </lineage>
</organism>
<evidence type="ECO:0000313" key="1">
    <source>
        <dbReference type="EMBL" id="QNT78457.1"/>
    </source>
</evidence>
<gene>
    <name evidence="1" type="ORF">JGUZn3_12310</name>
</gene>
<keyword evidence="2" id="KW-1185">Reference proteome</keyword>
<dbReference type="Proteomes" id="UP000516349">
    <property type="component" value="Chromosome"/>
</dbReference>
<dbReference type="EMBL" id="CP060244">
    <property type="protein sequence ID" value="QNT78457.1"/>
    <property type="molecule type" value="Genomic_DNA"/>
</dbReference>
<proteinExistence type="predicted"/>
<name>A0A7H1NRP7_9PROT</name>
<dbReference type="KEGG" id="ebla:JGUZn3_12310"/>